<evidence type="ECO:0000256" key="1">
    <source>
        <dbReference type="ARBA" id="ARBA00022630"/>
    </source>
</evidence>
<keyword evidence="4" id="KW-0472">Membrane</keyword>
<dbReference type="PRINTS" id="PR00420">
    <property type="entry name" value="RNGMNOXGNASE"/>
</dbReference>
<dbReference type="Gene3D" id="3.50.50.60">
    <property type="entry name" value="FAD/NAD(P)-binding domain"/>
    <property type="match status" value="1"/>
</dbReference>
<dbReference type="InterPro" id="IPR036188">
    <property type="entry name" value="FAD/NAD-bd_sf"/>
</dbReference>
<evidence type="ECO:0000313" key="7">
    <source>
        <dbReference type="Proteomes" id="UP001521785"/>
    </source>
</evidence>
<dbReference type="InterPro" id="IPR002938">
    <property type="entry name" value="FAD-bd"/>
</dbReference>
<dbReference type="Proteomes" id="UP001521785">
    <property type="component" value="Unassembled WGS sequence"/>
</dbReference>
<sequence length="422" mass="47427">MKVLICGGGIAGNALAFWLSKSGHDITVLERFPELRATGLQVDLRGFGIEVLKRMGLEQKFREHSVKEEGLDIVDGAGRTKAYFHANRTGKGIQSFTTDYEIMRGDLCRLLYDASRTATKYRFGTSIKSFEQLGHSIKIMFNDGQQEEFDLLVGADGQWSRTRQMMLGTDRADPITLLDVYIAYFTMPSPIRVGEVFDAKLFITTGKRLIACRRHAKDRVQGYMAVTTTTGIIKDVKKGDVRAEKDAIVKLFKGAGWRTNELLEAMQRSDDFYCERLGVVKLEAWSKCRVVLLGDAAYCPSATTGMGTTSSMVGAYILAGELNLHSQDHEAGNGANIDAALKSYEHKFRPFMDQVQRGLYPGSTYFHKVPTTEFGLMLLRFVLGIIAFFNLDTFTKYTLREEVTDWQLPEYSGVLDKQHFSR</sequence>
<keyword evidence="2" id="KW-0274">FAD</keyword>
<dbReference type="PANTHER" id="PTHR46865">
    <property type="entry name" value="OXIDOREDUCTASE-RELATED"/>
    <property type="match status" value="1"/>
</dbReference>
<dbReference type="EMBL" id="JAKJXO020000005">
    <property type="protein sequence ID" value="KAL1605039.1"/>
    <property type="molecule type" value="Genomic_DNA"/>
</dbReference>
<keyword evidence="7" id="KW-1185">Reference proteome</keyword>
<feature type="domain" description="FAD-binding" evidence="5">
    <location>
        <begin position="2"/>
        <end position="356"/>
    </location>
</feature>
<dbReference type="SUPFAM" id="SSF51905">
    <property type="entry name" value="FAD/NAD(P)-binding domain"/>
    <property type="match status" value="1"/>
</dbReference>
<evidence type="ECO:0000313" key="6">
    <source>
        <dbReference type="EMBL" id="KAL1605039.1"/>
    </source>
</evidence>
<proteinExistence type="predicted"/>
<dbReference type="InterPro" id="IPR051704">
    <property type="entry name" value="FAD_aromatic-hydroxylase"/>
</dbReference>
<comment type="caution">
    <text evidence="6">The sequence shown here is derived from an EMBL/GenBank/DDBJ whole genome shotgun (WGS) entry which is preliminary data.</text>
</comment>
<keyword evidence="4" id="KW-1133">Transmembrane helix</keyword>
<evidence type="ECO:0000256" key="2">
    <source>
        <dbReference type="ARBA" id="ARBA00022827"/>
    </source>
</evidence>
<feature type="transmembrane region" description="Helical" evidence="4">
    <location>
        <begin position="374"/>
        <end position="391"/>
    </location>
</feature>
<keyword evidence="4" id="KW-0812">Transmembrane</keyword>
<protein>
    <recommendedName>
        <fullName evidence="5">FAD-binding domain-containing protein</fullName>
    </recommendedName>
</protein>
<keyword evidence="1" id="KW-0285">Flavoprotein</keyword>
<evidence type="ECO:0000256" key="4">
    <source>
        <dbReference type="SAM" id="Phobius"/>
    </source>
</evidence>
<dbReference type="PANTHER" id="PTHR46865:SF7">
    <property type="entry name" value="MONOOXYGENASE, PUTATIVE (AFU_ORTHOLOGUE AFUA_8G07040)-RELATED"/>
    <property type="match status" value="1"/>
</dbReference>
<accession>A0ABR3RLN9</accession>
<organism evidence="6 7">
    <name type="scientific">Paraconiothyrium brasiliense</name>
    <dbReference type="NCBI Taxonomy" id="300254"/>
    <lineage>
        <taxon>Eukaryota</taxon>
        <taxon>Fungi</taxon>
        <taxon>Dikarya</taxon>
        <taxon>Ascomycota</taxon>
        <taxon>Pezizomycotina</taxon>
        <taxon>Dothideomycetes</taxon>
        <taxon>Pleosporomycetidae</taxon>
        <taxon>Pleosporales</taxon>
        <taxon>Massarineae</taxon>
        <taxon>Didymosphaeriaceae</taxon>
        <taxon>Paraconiothyrium</taxon>
    </lineage>
</organism>
<evidence type="ECO:0000259" key="5">
    <source>
        <dbReference type="Pfam" id="PF01494"/>
    </source>
</evidence>
<keyword evidence="3" id="KW-0560">Oxidoreductase</keyword>
<evidence type="ECO:0000256" key="3">
    <source>
        <dbReference type="ARBA" id="ARBA00023002"/>
    </source>
</evidence>
<name>A0ABR3RLN9_9PLEO</name>
<reference evidence="6 7" key="1">
    <citation type="submission" date="2024-02" db="EMBL/GenBank/DDBJ databases">
        <title>De novo assembly and annotation of 12 fungi associated with fruit tree decline syndrome in Ontario, Canada.</title>
        <authorList>
            <person name="Sulman M."/>
            <person name="Ellouze W."/>
            <person name="Ilyukhin E."/>
        </authorList>
    </citation>
    <scope>NUCLEOTIDE SEQUENCE [LARGE SCALE GENOMIC DNA]</scope>
    <source>
        <strain evidence="6 7">M42-189</strain>
    </source>
</reference>
<dbReference type="Pfam" id="PF01494">
    <property type="entry name" value="FAD_binding_3"/>
    <property type="match status" value="1"/>
</dbReference>
<gene>
    <name evidence="6" type="ORF">SLS60_004582</name>
</gene>